<dbReference type="EMBL" id="CP022129">
    <property type="protein sequence ID" value="ASF46238.1"/>
    <property type="molecule type" value="Genomic_DNA"/>
</dbReference>
<dbReference type="InterPro" id="IPR014555">
    <property type="entry name" value="RecF-like"/>
</dbReference>
<dbReference type="GO" id="GO:0016887">
    <property type="term" value="F:ATP hydrolysis activity"/>
    <property type="evidence" value="ECO:0007669"/>
    <property type="project" value="InterPro"/>
</dbReference>
<dbReference type="Proteomes" id="UP000197019">
    <property type="component" value="Chromosome"/>
</dbReference>
<dbReference type="KEGG" id="mpsy:CEK71_09175"/>
<name>A0A1Z4BY82_9GAMM</name>
<protein>
    <recommendedName>
        <fullName evidence="1">ATPase AAA-type core domain-containing protein</fullName>
    </recommendedName>
</protein>
<dbReference type="RefSeq" id="WP_088619112.1">
    <property type="nucleotide sequence ID" value="NZ_CP022129.1"/>
</dbReference>
<dbReference type="InterPro" id="IPR003959">
    <property type="entry name" value="ATPase_AAA_core"/>
</dbReference>
<dbReference type="PANTHER" id="PTHR43581">
    <property type="entry name" value="ATP/GTP PHOSPHATASE"/>
    <property type="match status" value="1"/>
</dbReference>
<dbReference type="InterPro" id="IPR027417">
    <property type="entry name" value="P-loop_NTPase"/>
</dbReference>
<dbReference type="InterPro" id="IPR051396">
    <property type="entry name" value="Bact_Antivir_Def_Nuclease"/>
</dbReference>
<feature type="domain" description="ATPase AAA-type core" evidence="1">
    <location>
        <begin position="29"/>
        <end position="291"/>
    </location>
</feature>
<dbReference type="OrthoDB" id="3322489at2"/>
<reference evidence="2 3" key="1">
    <citation type="submission" date="2017-06" db="EMBL/GenBank/DDBJ databases">
        <title>Genome Sequencing of the methanotroph Methylovulum psychrotolerants str. HV10-M2 isolated from a high-altitude environment.</title>
        <authorList>
            <person name="Mateos-Rivera A."/>
        </authorList>
    </citation>
    <scope>NUCLEOTIDE SEQUENCE [LARGE SCALE GENOMIC DNA]</scope>
    <source>
        <strain evidence="2 3">HV10_M2</strain>
    </source>
</reference>
<organism evidence="2 3">
    <name type="scientific">Methylovulum psychrotolerans</name>
    <dbReference type="NCBI Taxonomy" id="1704499"/>
    <lineage>
        <taxon>Bacteria</taxon>
        <taxon>Pseudomonadati</taxon>
        <taxon>Pseudomonadota</taxon>
        <taxon>Gammaproteobacteria</taxon>
        <taxon>Methylococcales</taxon>
        <taxon>Methylococcaceae</taxon>
        <taxon>Methylovulum</taxon>
    </lineage>
</organism>
<evidence type="ECO:0000313" key="3">
    <source>
        <dbReference type="Proteomes" id="UP000197019"/>
    </source>
</evidence>
<proteinExistence type="predicted"/>
<keyword evidence="3" id="KW-1185">Reference proteome</keyword>
<sequence>MPTQLIENLQISNFKCFKQLDVNGLAQVNLIGGKNNVGKTAFLEAVELLLAANKAYDLPDLIRKQLERRQGARRRDLIEIDFFHQGATEITLLSSSKACTIKSSFGLLDSQTTIGNDEADNLLPTNILTLSVNNDKITRPIDRLFNRIASLRPIGSSPDRKPFISSAKSDEYDIAISFGTLIDLGREDFLNASLALFDSNICGLKQKATERGVLLKLKLNNQDNLVLLSSLGEGVNRYIAILCAIWANKDGFLLVDEIENGIHYTNYKKLWEIIFKVSSDANCQLFITTHSKECISAFNAVQLENNTAYAQYFEFYQNLKTGLIAASAIDKEQLHYALTHEGRVRGE</sequence>
<gene>
    <name evidence="2" type="ORF">CEK71_09175</name>
</gene>
<dbReference type="PIRSF" id="PIRSF029347">
    <property type="entry name" value="RecF"/>
    <property type="match status" value="1"/>
</dbReference>
<evidence type="ECO:0000259" key="1">
    <source>
        <dbReference type="Pfam" id="PF13304"/>
    </source>
</evidence>
<dbReference type="SUPFAM" id="SSF52540">
    <property type="entry name" value="P-loop containing nucleoside triphosphate hydrolases"/>
    <property type="match status" value="1"/>
</dbReference>
<dbReference type="PANTHER" id="PTHR43581:SF4">
    <property type="entry name" value="ATP_GTP PHOSPHATASE"/>
    <property type="match status" value="1"/>
</dbReference>
<evidence type="ECO:0000313" key="2">
    <source>
        <dbReference type="EMBL" id="ASF46238.1"/>
    </source>
</evidence>
<accession>A0A1Z4BY82</accession>
<dbReference type="Gene3D" id="3.40.50.300">
    <property type="entry name" value="P-loop containing nucleotide triphosphate hydrolases"/>
    <property type="match status" value="1"/>
</dbReference>
<dbReference type="Pfam" id="PF13304">
    <property type="entry name" value="AAA_21"/>
    <property type="match status" value="1"/>
</dbReference>
<dbReference type="AlphaFoldDB" id="A0A1Z4BY82"/>
<dbReference type="GO" id="GO:0005524">
    <property type="term" value="F:ATP binding"/>
    <property type="evidence" value="ECO:0007669"/>
    <property type="project" value="InterPro"/>
</dbReference>